<feature type="non-terminal residue" evidence="1">
    <location>
        <position position="1"/>
    </location>
</feature>
<dbReference type="Proteomes" id="UP000789901">
    <property type="component" value="Unassembled WGS sequence"/>
</dbReference>
<name>A0ABN7V1Q8_GIGMA</name>
<organism evidence="1 2">
    <name type="scientific">Gigaspora margarita</name>
    <dbReference type="NCBI Taxonomy" id="4874"/>
    <lineage>
        <taxon>Eukaryota</taxon>
        <taxon>Fungi</taxon>
        <taxon>Fungi incertae sedis</taxon>
        <taxon>Mucoromycota</taxon>
        <taxon>Glomeromycotina</taxon>
        <taxon>Glomeromycetes</taxon>
        <taxon>Diversisporales</taxon>
        <taxon>Gigasporaceae</taxon>
        <taxon>Gigaspora</taxon>
    </lineage>
</organism>
<sequence length="523" mass="60920">MSIQDSSDLTVEDFFKLSFGLTPIELDSTKFVTNEFTYEVFTSLIEPSLKKENPSEIFRNLFPYLVDTISRTIPIANLVNYIQEFNENNEFDDTYQILRRFEEFCTGRDFLIAFLDVVPQNSFLKILNTLVAANIPLPIYLSNDTHSQKGLKILNGIRDIIVARNYKLFLSVNQANNDYLETPFTKQLYKTYSMNREDCSGICNPNSIDISFHAASENRSRPPLAISEVYYDEPGSSILNDTVKILSKFAFYIVIHVSNNDFDGNEFNDKFISTINDISPQSFSKRKEKIEKLLRKKFTNDEPWIELVINNKKNALFEKLKKDSFYKLKNIDNPWLDWTSMNISKILENDFSSMAKLDKFTCRADIFHASYCENEIETLRDKTHFKTSEDAQCYQTYSEILTAIQNFENEQKNIGDARPILVLSYFADIIKKNNIKYMREFARQADVYFKNLDITIHDFWRELVILSQIMRHDDSTVLKKLYNISNKQLEKAYSIWICEGEAIQILEGVSLRTLNSDFLSSVL</sequence>
<feature type="non-terminal residue" evidence="1">
    <location>
        <position position="523"/>
    </location>
</feature>
<keyword evidence="2" id="KW-1185">Reference proteome</keyword>
<reference evidence="1 2" key="1">
    <citation type="submission" date="2021-06" db="EMBL/GenBank/DDBJ databases">
        <authorList>
            <person name="Kallberg Y."/>
            <person name="Tangrot J."/>
            <person name="Rosling A."/>
        </authorList>
    </citation>
    <scope>NUCLEOTIDE SEQUENCE [LARGE SCALE GENOMIC DNA]</scope>
    <source>
        <strain evidence="1 2">120-4 pot B 10/14</strain>
    </source>
</reference>
<comment type="caution">
    <text evidence="1">The sequence shown here is derived from an EMBL/GenBank/DDBJ whole genome shotgun (WGS) entry which is preliminary data.</text>
</comment>
<accession>A0ABN7V1Q8</accession>
<evidence type="ECO:0000313" key="1">
    <source>
        <dbReference type="EMBL" id="CAG8718782.1"/>
    </source>
</evidence>
<proteinExistence type="predicted"/>
<evidence type="ECO:0000313" key="2">
    <source>
        <dbReference type="Proteomes" id="UP000789901"/>
    </source>
</evidence>
<protein>
    <submittedName>
        <fullName evidence="1">5731_t:CDS:1</fullName>
    </submittedName>
</protein>
<gene>
    <name evidence="1" type="ORF">GMARGA_LOCUS13343</name>
</gene>
<dbReference type="EMBL" id="CAJVQB010008429">
    <property type="protein sequence ID" value="CAG8718782.1"/>
    <property type="molecule type" value="Genomic_DNA"/>
</dbReference>